<reference evidence="4" key="1">
    <citation type="journal article" date="2020" name="Syst. Appl. Microbiol.">
        <title>Streptomyces alkaliterrae sp. nov., isolated from an alkaline soil, and emended descriptions of Streptomyces alkaliphilus, Streptomyces calidiresistens and Streptomyces durbertensis.</title>
        <authorList>
            <person name="Swiecimska M."/>
            <person name="Golinska P."/>
            <person name="Nouioui I."/>
            <person name="Wypij M."/>
            <person name="Rai M."/>
            <person name="Sangal V."/>
            <person name="Goodfellow M."/>
        </authorList>
    </citation>
    <scope>NUCLEOTIDE SEQUENCE [LARGE SCALE GENOMIC DNA]</scope>
    <source>
        <strain evidence="4">DSM 104538</strain>
    </source>
</reference>
<evidence type="ECO:0000313" key="4">
    <source>
        <dbReference type="Proteomes" id="UP000766698"/>
    </source>
</evidence>
<feature type="compositionally biased region" description="Low complexity" evidence="2">
    <location>
        <begin position="46"/>
        <end position="55"/>
    </location>
</feature>
<dbReference type="SUPFAM" id="SSF63817">
    <property type="entry name" value="Sortase"/>
    <property type="match status" value="1"/>
</dbReference>
<dbReference type="EMBL" id="WMLF01000077">
    <property type="protein sequence ID" value="MBB1243487.1"/>
    <property type="molecule type" value="Genomic_DNA"/>
</dbReference>
<dbReference type="InterPro" id="IPR042001">
    <property type="entry name" value="Sortase_F"/>
</dbReference>
<dbReference type="Proteomes" id="UP000766698">
    <property type="component" value="Unassembled WGS sequence"/>
</dbReference>
<proteinExistence type="predicted"/>
<evidence type="ECO:0000256" key="1">
    <source>
        <dbReference type="ARBA" id="ARBA00022801"/>
    </source>
</evidence>
<gene>
    <name evidence="3" type="ORF">GL263_07925</name>
</gene>
<comment type="caution">
    <text evidence="3">The sequence shown here is derived from an EMBL/GenBank/DDBJ whole genome shotgun (WGS) entry which is preliminary data.</text>
</comment>
<protein>
    <submittedName>
        <fullName evidence="3">Class F sortase</fullName>
    </submittedName>
</protein>
<sequence length="210" mass="22216">MNATAWVVLLFALWLWGKDVTEFDHRRPALGGTTSAERGDADTGQPLPDALAPLPGDTPPVGVRVDALGIRAEVVERGLDADGAVDAPPLSQGQTVGWYGGGATPGAAGVALLVGHVDTETEPAVFYNLSSARPGTVVEVAREDGSVAEFTVETVEVLQREGFDPDRAYGPRREGRAELRLITCGGQFDRERRGYTANVVVSAYLTGTRV</sequence>
<dbReference type="InterPro" id="IPR005754">
    <property type="entry name" value="Sortase"/>
</dbReference>
<dbReference type="InterPro" id="IPR023365">
    <property type="entry name" value="Sortase_dom-sf"/>
</dbReference>
<dbReference type="Pfam" id="PF04203">
    <property type="entry name" value="Sortase"/>
    <property type="match status" value="1"/>
</dbReference>
<keyword evidence="1" id="KW-0378">Hydrolase</keyword>
<name>A0ABR6EDS6_9ACTN</name>
<keyword evidence="4" id="KW-1185">Reference proteome</keyword>
<organism evidence="3 4">
    <name type="scientific">Streptomyces durbertensis</name>
    <dbReference type="NCBI Taxonomy" id="2448886"/>
    <lineage>
        <taxon>Bacteria</taxon>
        <taxon>Bacillati</taxon>
        <taxon>Actinomycetota</taxon>
        <taxon>Actinomycetes</taxon>
        <taxon>Kitasatosporales</taxon>
        <taxon>Streptomycetaceae</taxon>
        <taxon>Streptomyces</taxon>
    </lineage>
</organism>
<feature type="region of interest" description="Disordered" evidence="2">
    <location>
        <begin position="28"/>
        <end position="58"/>
    </location>
</feature>
<evidence type="ECO:0000313" key="3">
    <source>
        <dbReference type="EMBL" id="MBB1243487.1"/>
    </source>
</evidence>
<dbReference type="Gene3D" id="2.40.260.10">
    <property type="entry name" value="Sortase"/>
    <property type="match status" value="1"/>
</dbReference>
<evidence type="ECO:0000256" key="2">
    <source>
        <dbReference type="SAM" id="MobiDB-lite"/>
    </source>
</evidence>
<dbReference type="NCBIfam" id="NF033748">
    <property type="entry name" value="class_F_sortase"/>
    <property type="match status" value="1"/>
</dbReference>
<dbReference type="RefSeq" id="WP_182854879.1">
    <property type="nucleotide sequence ID" value="NZ_WMLF01000077.1"/>
</dbReference>
<dbReference type="CDD" id="cd05829">
    <property type="entry name" value="Sortase_F"/>
    <property type="match status" value="1"/>
</dbReference>
<accession>A0ABR6EDS6</accession>